<dbReference type="Pfam" id="PF20150">
    <property type="entry name" value="2EXR"/>
    <property type="match status" value="1"/>
</dbReference>
<comment type="caution">
    <text evidence="3">The sequence shown here is derived from an EMBL/GenBank/DDBJ whole genome shotgun (WGS) entry which is preliminary data.</text>
</comment>
<keyword evidence="1" id="KW-0472">Membrane</keyword>
<protein>
    <recommendedName>
        <fullName evidence="2">2EXR domain-containing protein</fullName>
    </recommendedName>
</protein>
<evidence type="ECO:0000256" key="1">
    <source>
        <dbReference type="SAM" id="Phobius"/>
    </source>
</evidence>
<keyword evidence="4" id="KW-1185">Reference proteome</keyword>
<dbReference type="EMBL" id="JAFJYH010000022">
    <property type="protein sequence ID" value="KAG4424334.1"/>
    <property type="molecule type" value="Genomic_DNA"/>
</dbReference>
<dbReference type="InterPro" id="IPR045518">
    <property type="entry name" value="2EXR"/>
</dbReference>
<name>A0A8H7WG86_9HELO</name>
<keyword evidence="1" id="KW-1133">Transmembrane helix</keyword>
<feature type="transmembrane region" description="Helical" evidence="1">
    <location>
        <begin position="535"/>
        <end position="557"/>
    </location>
</feature>
<evidence type="ECO:0000313" key="4">
    <source>
        <dbReference type="Proteomes" id="UP000664132"/>
    </source>
</evidence>
<sequence>MSNASGAVSARPHIPSFEDLQSVSTAILKSPAGFRLFWTLDGPFPEAISVMEDRHCPDHLTPLFSKGAFHATSKEPISDPNISSVVVGFNDLDRWESAWTECHNQHDHIGPAPAGMWYGPLTDYDPVWDSDKEEHRLGCCEEARPRGKGIRIVVWPTSGDFITVHDYLSTVHPWLYLDCLCKTVDLPLRDVASPAQNIELQATKNRQPLRLAEGLDRYCRTGLIYQNFTRRKHISPRYLDRLRAKLVIFEGTPPRALDTADRIDQRFDNTYTIMALILGEAIEDLFLSPTRRSISTTNLTNTSTSSSLTPVQTTSQPTATLTLKHLFKIIGRSSDLVAEERVNFISARLAECSITISQNFLETLATYGSFRKIYLPETLDLLCDILPGDLGIDAVKKMLIEEEGFPKFPKLPAELRLSVWKYSLPGSLVVDIVAGTGDTASFNIPPKSSHTTLFAIRSACIESFDVVTKQYQAIPFNNFALASPSLPDDAFILIDSKQDTVQLDCMAVRNCIVQWSEREETRKAGSITQHLPEPAFNLTSISLPGVMLAFLLLLFGIKSHAWFSRFTHLKKITWIHVERDILMELAELRTGSRPVKSDLIKRCWKKALAEKVLPESFEEIKFEFVNFPEKSPA</sequence>
<evidence type="ECO:0000313" key="3">
    <source>
        <dbReference type="EMBL" id="KAG4424334.1"/>
    </source>
</evidence>
<dbReference type="AlphaFoldDB" id="A0A8H7WG86"/>
<reference evidence="3" key="1">
    <citation type="submission" date="2021-02" db="EMBL/GenBank/DDBJ databases">
        <title>Genome sequence Cadophora malorum strain M34.</title>
        <authorList>
            <person name="Stefanovic E."/>
            <person name="Vu D."/>
            <person name="Scully C."/>
            <person name="Dijksterhuis J."/>
            <person name="Roader J."/>
            <person name="Houbraken J."/>
        </authorList>
    </citation>
    <scope>NUCLEOTIDE SEQUENCE</scope>
    <source>
        <strain evidence="3">M34</strain>
    </source>
</reference>
<proteinExistence type="predicted"/>
<accession>A0A8H7WG86</accession>
<feature type="domain" description="2EXR" evidence="2">
    <location>
        <begin position="405"/>
        <end position="501"/>
    </location>
</feature>
<dbReference type="Proteomes" id="UP000664132">
    <property type="component" value="Unassembled WGS sequence"/>
</dbReference>
<organism evidence="3 4">
    <name type="scientific">Cadophora malorum</name>
    <dbReference type="NCBI Taxonomy" id="108018"/>
    <lineage>
        <taxon>Eukaryota</taxon>
        <taxon>Fungi</taxon>
        <taxon>Dikarya</taxon>
        <taxon>Ascomycota</taxon>
        <taxon>Pezizomycotina</taxon>
        <taxon>Leotiomycetes</taxon>
        <taxon>Helotiales</taxon>
        <taxon>Ploettnerulaceae</taxon>
        <taxon>Cadophora</taxon>
    </lineage>
</organism>
<dbReference type="OrthoDB" id="3944545at2759"/>
<keyword evidence="1" id="KW-0812">Transmembrane</keyword>
<evidence type="ECO:0000259" key="2">
    <source>
        <dbReference type="Pfam" id="PF20150"/>
    </source>
</evidence>
<gene>
    <name evidence="3" type="ORF">IFR04_002575</name>
</gene>